<reference evidence="2" key="1">
    <citation type="journal article" date="2023" name="Mol. Plant Microbe Interact.">
        <title>Elucidating the Obligate Nature and Biological Capacity of an Invasive Fungal Corn Pathogen.</title>
        <authorList>
            <person name="MacCready J.S."/>
            <person name="Roggenkamp E.M."/>
            <person name="Gdanetz K."/>
            <person name="Chilvers M.I."/>
        </authorList>
    </citation>
    <scope>NUCLEOTIDE SEQUENCE</scope>
    <source>
        <strain evidence="2">PM02</strain>
    </source>
</reference>
<feature type="region of interest" description="Disordered" evidence="1">
    <location>
        <begin position="132"/>
        <end position="175"/>
    </location>
</feature>
<keyword evidence="3" id="KW-1185">Reference proteome</keyword>
<evidence type="ECO:0000313" key="3">
    <source>
        <dbReference type="Proteomes" id="UP001217918"/>
    </source>
</evidence>
<gene>
    <name evidence="2" type="ORF">P8C59_006395</name>
</gene>
<evidence type="ECO:0000313" key="2">
    <source>
        <dbReference type="EMBL" id="KAK2072017.1"/>
    </source>
</evidence>
<proteinExistence type="predicted"/>
<dbReference type="Proteomes" id="UP001217918">
    <property type="component" value="Unassembled WGS sequence"/>
</dbReference>
<dbReference type="AlphaFoldDB" id="A0AAD9MD71"/>
<dbReference type="EMBL" id="JAQQPM010000005">
    <property type="protein sequence ID" value="KAK2072017.1"/>
    <property type="molecule type" value="Genomic_DNA"/>
</dbReference>
<sequence length="345" mass="38401">MAQDLGVSLENVLHSYKETITTFDWHNTSWTSTLQVRSTNFRLKKATSKSRNHGYEFDRNVIAELAALFYQVQRLSQEVSDKQKLDPSYVWACGGLFDQAIQKKYAHQAMVDRDGTKSYYITRPMVQEVRKLPSCDGGKRDKHTSFPTRPRMPGSSFLGSTNQDSDTRSKANHNVDQYNCGDTIGMDEDHSDTLSQFSDEPNDLAAITLPMAAELFGWSTSSAACETAMEVGPKANPTDTCPQRPFPVPTTAGSAKTRPGARGARQSKRLQAASVVKSKAARHAAATQAAMRQKATRFKKREHMRLIRTLVRSIDQVRRQPELGGLIPKGRIDACKKKCDIGLEA</sequence>
<feature type="region of interest" description="Disordered" evidence="1">
    <location>
        <begin position="234"/>
        <end position="268"/>
    </location>
</feature>
<protein>
    <submittedName>
        <fullName evidence="2">Uncharacterized protein</fullName>
    </submittedName>
</protein>
<comment type="caution">
    <text evidence="2">The sequence shown here is derived from an EMBL/GenBank/DDBJ whole genome shotgun (WGS) entry which is preliminary data.</text>
</comment>
<accession>A0AAD9MD71</accession>
<evidence type="ECO:0000256" key="1">
    <source>
        <dbReference type="SAM" id="MobiDB-lite"/>
    </source>
</evidence>
<organism evidence="2 3">
    <name type="scientific">Phyllachora maydis</name>
    <dbReference type="NCBI Taxonomy" id="1825666"/>
    <lineage>
        <taxon>Eukaryota</taxon>
        <taxon>Fungi</taxon>
        <taxon>Dikarya</taxon>
        <taxon>Ascomycota</taxon>
        <taxon>Pezizomycotina</taxon>
        <taxon>Sordariomycetes</taxon>
        <taxon>Sordariomycetidae</taxon>
        <taxon>Phyllachorales</taxon>
        <taxon>Phyllachoraceae</taxon>
        <taxon>Phyllachora</taxon>
    </lineage>
</organism>
<name>A0AAD9MD71_9PEZI</name>